<dbReference type="RefSeq" id="WP_116358611.1">
    <property type="nucleotide sequence ID" value="NZ_LT976854.1"/>
</dbReference>
<accession>A0A375CAM5</accession>
<dbReference type="Proteomes" id="UP000256780">
    <property type="component" value="Chromosome CBM2587_b"/>
</dbReference>
<protein>
    <recommendedName>
        <fullName evidence="2">Esterase</fullName>
    </recommendedName>
</protein>
<evidence type="ECO:0008006" key="2">
    <source>
        <dbReference type="Google" id="ProtNLM"/>
    </source>
</evidence>
<sequence>MACSFWWGPGGAPDQPPRQPEWLIREYAASPRLPLRFYLESGRFEEGRGAVNILTTTRHMRDVLVAKGYPVVHAEHASGHDYLQWRGTLACGPIALLGRPERIDAEVASACPALRPDASLAGVTPRD</sequence>
<comment type="caution">
    <text evidence="1">The sequence shown here is derived from an EMBL/GenBank/DDBJ whole genome shotgun (WGS) entry which is preliminary data.</text>
</comment>
<evidence type="ECO:0000313" key="1">
    <source>
        <dbReference type="EMBL" id="SOY66525.1"/>
    </source>
</evidence>
<dbReference type="AlphaFoldDB" id="A0A375CAM5"/>
<proteinExistence type="predicted"/>
<reference evidence="1" key="1">
    <citation type="submission" date="2018-01" db="EMBL/GenBank/DDBJ databases">
        <authorList>
            <person name="Clerissi C."/>
        </authorList>
    </citation>
    <scope>NUCLEOTIDE SEQUENCE</scope>
    <source>
        <strain evidence="1">Cupriavidus sp. LMG 19464</strain>
    </source>
</reference>
<gene>
    <name evidence="1" type="ORF">CBM2587_B70031</name>
</gene>
<organism evidence="1">
    <name type="scientific">Cupriavidus taiwanensis</name>
    <dbReference type="NCBI Taxonomy" id="164546"/>
    <lineage>
        <taxon>Bacteria</taxon>
        <taxon>Pseudomonadati</taxon>
        <taxon>Pseudomonadota</taxon>
        <taxon>Betaproteobacteria</taxon>
        <taxon>Burkholderiales</taxon>
        <taxon>Burkholderiaceae</taxon>
        <taxon>Cupriavidus</taxon>
    </lineage>
</organism>
<dbReference type="InterPro" id="IPR029058">
    <property type="entry name" value="AB_hydrolase_fold"/>
</dbReference>
<dbReference type="Gene3D" id="3.40.50.1820">
    <property type="entry name" value="alpha/beta hydrolase"/>
    <property type="match status" value="1"/>
</dbReference>
<name>A0A375CAM5_9BURK</name>
<dbReference type="OrthoDB" id="9775130at2"/>
<dbReference type="EMBL" id="OFSQ01000036">
    <property type="protein sequence ID" value="SOY66525.1"/>
    <property type="molecule type" value="Genomic_DNA"/>
</dbReference>